<keyword evidence="5" id="KW-1185">Reference proteome</keyword>
<gene>
    <name evidence="4" type="ORF">VPK24_16070</name>
</gene>
<dbReference type="InterPro" id="IPR003399">
    <property type="entry name" value="Mce/MlaD"/>
</dbReference>
<comment type="caution">
    <text evidence="4">The sequence shown here is derived from an EMBL/GenBank/DDBJ whole genome shotgun (WGS) entry which is preliminary data.</text>
</comment>
<feature type="domain" description="Mce/MlaD" evidence="3">
    <location>
        <begin position="38"/>
        <end position="113"/>
    </location>
</feature>
<sequence length="419" mass="44731">MRSRTVREGAVGLLVLLGLGLVAVLSLWLSETYLGRRPYRLIVEFANADGLKVGSPVLFRGVPVGKVTDIQAASNSVDVVIEVENPELRMPRQSSAEVDRTGLIGEASLAIRPLNDSRPVPTVGPGPAQGDCDSQLLLCGGDRLVGSPPINYGSLIRAIVKIADLITDPTFQGKVDRAMGNLNATTAEIRQLSRDAASLARALQQEVRTFGNTARSITRTSDTINRATGSTTTAIVRTANSLEQTSTNVNGLIVSNRGNLSRTLTSLAETSASLRNALGEVAPAMRQLRGSNLLQNLDALTENAAQTAANLRDITGAIKSPQSLLMLQQTVNSARSTLQNLEKITGDLDELTGDPQFRSSLRVIITALGQFLATTQQLEEQVQAPGPGPERATPPANRSTNRPANQSESEPDVDVRFER</sequence>
<name>A0ABW7CDF6_9CYAN</name>
<dbReference type="InterPro" id="IPR039342">
    <property type="entry name" value="TGD2-like"/>
</dbReference>
<feature type="compositionally biased region" description="Polar residues" evidence="2">
    <location>
        <begin position="396"/>
        <end position="408"/>
    </location>
</feature>
<organism evidence="4 5">
    <name type="scientific">Limnothrix redekei LRLZ20PSL1</name>
    <dbReference type="NCBI Taxonomy" id="3112953"/>
    <lineage>
        <taxon>Bacteria</taxon>
        <taxon>Bacillati</taxon>
        <taxon>Cyanobacteriota</taxon>
        <taxon>Cyanophyceae</taxon>
        <taxon>Pseudanabaenales</taxon>
        <taxon>Pseudanabaenaceae</taxon>
        <taxon>Limnothrix</taxon>
    </lineage>
</organism>
<dbReference type="PANTHER" id="PTHR34675:SF1">
    <property type="entry name" value="PROTEIN TRIGALACTOSYLDIACYLGLYCEROL 2, CHLOROPLASTIC"/>
    <property type="match status" value="1"/>
</dbReference>
<dbReference type="Pfam" id="PF02470">
    <property type="entry name" value="MlaD"/>
    <property type="match status" value="1"/>
</dbReference>
<evidence type="ECO:0000256" key="2">
    <source>
        <dbReference type="SAM" id="MobiDB-lite"/>
    </source>
</evidence>
<feature type="coiled-coil region" evidence="1">
    <location>
        <begin position="175"/>
        <end position="202"/>
    </location>
</feature>
<dbReference type="RefSeq" id="WP_393014892.1">
    <property type="nucleotide sequence ID" value="NZ_JAZAQF010000086.1"/>
</dbReference>
<reference evidence="5" key="1">
    <citation type="journal article" date="2024" name="Algal Res.">
        <title>Biochemical, toxicological and genomic investigation of a high-biomass producing Limnothrix strain isolated from Italian shallow drinking water reservoir.</title>
        <authorList>
            <person name="Simonazzi M."/>
            <person name="Shishido T.K."/>
            <person name="Delbaje E."/>
            <person name="Wahlsten M."/>
            <person name="Fewer D.P."/>
            <person name="Sivonen K."/>
            <person name="Pezzolesi L."/>
            <person name="Pistocchi R."/>
        </authorList>
    </citation>
    <scope>NUCLEOTIDE SEQUENCE [LARGE SCALE GENOMIC DNA]</scope>
    <source>
        <strain evidence="5">LRLZ20PSL1</strain>
    </source>
</reference>
<accession>A0ABW7CDF6</accession>
<protein>
    <submittedName>
        <fullName evidence="4">MlaD family protein</fullName>
    </submittedName>
</protein>
<evidence type="ECO:0000259" key="3">
    <source>
        <dbReference type="Pfam" id="PF02470"/>
    </source>
</evidence>
<dbReference type="PANTHER" id="PTHR34675">
    <property type="entry name" value="PROTEIN TRIGALACTOSYLDIACYLGLYCEROL 2, CHLOROPLASTIC"/>
    <property type="match status" value="1"/>
</dbReference>
<dbReference type="EMBL" id="JAZAQF010000086">
    <property type="protein sequence ID" value="MFG3819161.1"/>
    <property type="molecule type" value="Genomic_DNA"/>
</dbReference>
<proteinExistence type="predicted"/>
<keyword evidence="1" id="KW-0175">Coiled coil</keyword>
<feature type="region of interest" description="Disordered" evidence="2">
    <location>
        <begin position="379"/>
        <end position="419"/>
    </location>
</feature>
<evidence type="ECO:0000256" key="1">
    <source>
        <dbReference type="SAM" id="Coils"/>
    </source>
</evidence>
<evidence type="ECO:0000313" key="5">
    <source>
        <dbReference type="Proteomes" id="UP001604335"/>
    </source>
</evidence>
<dbReference type="Proteomes" id="UP001604335">
    <property type="component" value="Unassembled WGS sequence"/>
</dbReference>
<evidence type="ECO:0000313" key="4">
    <source>
        <dbReference type="EMBL" id="MFG3819161.1"/>
    </source>
</evidence>